<dbReference type="EMBL" id="BKCJ010518185">
    <property type="protein sequence ID" value="GFA93950.1"/>
    <property type="molecule type" value="Genomic_DNA"/>
</dbReference>
<dbReference type="AlphaFoldDB" id="A0A699KK27"/>
<sequence length="174" mass="19501">MDQDSAHMMAASKVPMLKPSEFEIWRMRIKQYIQMIDYAPWEVIENGATLPKTQVWKFGKIFAPSSEMLDQTFDRLQKLVNLDTMSMDDLYYNLKAYEPEVKGMSSSNSNTQNMAILSSTNSSTNGVVNTTQAVNTTNEVYTASTQVNVAFSTNIENLSDAVICAFRASQPNSP</sequence>
<comment type="caution">
    <text evidence="1">The sequence shown here is derived from an EMBL/GenBank/DDBJ whole genome shotgun (WGS) entry which is preliminary data.</text>
</comment>
<reference evidence="1" key="1">
    <citation type="journal article" date="2019" name="Sci. Rep.">
        <title>Draft genome of Tanacetum cinerariifolium, the natural source of mosquito coil.</title>
        <authorList>
            <person name="Yamashiro T."/>
            <person name="Shiraishi A."/>
            <person name="Satake H."/>
            <person name="Nakayama K."/>
        </authorList>
    </citation>
    <scope>NUCLEOTIDE SEQUENCE</scope>
</reference>
<organism evidence="1">
    <name type="scientific">Tanacetum cinerariifolium</name>
    <name type="common">Dalmatian daisy</name>
    <name type="synonym">Chrysanthemum cinerariifolium</name>
    <dbReference type="NCBI Taxonomy" id="118510"/>
    <lineage>
        <taxon>Eukaryota</taxon>
        <taxon>Viridiplantae</taxon>
        <taxon>Streptophyta</taxon>
        <taxon>Embryophyta</taxon>
        <taxon>Tracheophyta</taxon>
        <taxon>Spermatophyta</taxon>
        <taxon>Magnoliopsida</taxon>
        <taxon>eudicotyledons</taxon>
        <taxon>Gunneridae</taxon>
        <taxon>Pentapetalae</taxon>
        <taxon>asterids</taxon>
        <taxon>campanulids</taxon>
        <taxon>Asterales</taxon>
        <taxon>Asteraceae</taxon>
        <taxon>Asteroideae</taxon>
        <taxon>Anthemideae</taxon>
        <taxon>Anthemidinae</taxon>
        <taxon>Tanacetum</taxon>
    </lineage>
</organism>
<proteinExistence type="predicted"/>
<gene>
    <name evidence="1" type="ORF">Tci_665922</name>
</gene>
<name>A0A699KK27_TANCI</name>
<protein>
    <submittedName>
        <fullName evidence="1">Ribonuclease H-like domain-containing protein</fullName>
    </submittedName>
</protein>
<accession>A0A699KK27</accession>
<evidence type="ECO:0000313" key="1">
    <source>
        <dbReference type="EMBL" id="GFA93950.1"/>
    </source>
</evidence>